<dbReference type="VEuPathDB" id="FungiDB:PC110_g5529"/>
<evidence type="ECO:0000313" key="12">
    <source>
        <dbReference type="Proteomes" id="UP000251314"/>
    </source>
</evidence>
<organism evidence="11 12">
    <name type="scientific">Phytophthora cactorum</name>
    <dbReference type="NCBI Taxonomy" id="29920"/>
    <lineage>
        <taxon>Eukaryota</taxon>
        <taxon>Sar</taxon>
        <taxon>Stramenopiles</taxon>
        <taxon>Oomycota</taxon>
        <taxon>Peronosporomycetes</taxon>
        <taxon>Peronosporales</taxon>
        <taxon>Peronosporaceae</taxon>
        <taxon>Phytophthora</taxon>
    </lineage>
</organism>
<dbReference type="EMBL" id="MJFZ01000093">
    <property type="protein sequence ID" value="RAW38235.1"/>
    <property type="molecule type" value="Genomic_DNA"/>
</dbReference>
<evidence type="ECO:0000256" key="7">
    <source>
        <dbReference type="ARBA" id="ARBA00022989"/>
    </source>
</evidence>
<comment type="subcellular location">
    <subcellularLocation>
        <location evidence="1 10">Golgi apparatus membrane</location>
        <topology evidence="1 10">Single-pass type II membrane protein</topology>
    </subcellularLocation>
</comment>
<keyword evidence="12" id="KW-1185">Reference proteome</keyword>
<keyword evidence="9" id="KW-0472">Membrane</keyword>
<keyword evidence="5" id="KW-0812">Transmembrane</keyword>
<sequence>MTQSTTFPSDELRLVFGIKTAVLTNFAQRQAIRETWASKAAVPSHMKVFFLGCTPVVDSISDILDRQRILAAVKLERDVYGDLLTDELEFDDKYTLLTEKVSAFLEWVAAELPRTEFVMVTDDDVYVRVDKLVEDLHMLPHEGLYVGELSDTLYSAPLRPAQSYYTPRESYPLEQLPPYAGGPHYLLSMDCVRFIGKNRRRLASLGGLEDTIVALWLLAIQVHVQFTSAFTSLRLWFCKDNLLSFADLSPLGMRSIHVNLLNGRRFCHNFDRMLWVCRSRRLA</sequence>
<reference evidence="11 12" key="1">
    <citation type="submission" date="2018-01" db="EMBL/GenBank/DDBJ databases">
        <title>Draft genome of the strawberry crown rot pathogen Phytophthora cactorum.</title>
        <authorList>
            <person name="Armitage A.D."/>
            <person name="Lysoe E."/>
            <person name="Nellist C.F."/>
            <person name="Harrison R.J."/>
            <person name="Brurberg M.B."/>
        </authorList>
    </citation>
    <scope>NUCLEOTIDE SEQUENCE [LARGE SCALE GENOMIC DNA]</scope>
    <source>
        <strain evidence="11 12">10300</strain>
    </source>
</reference>
<evidence type="ECO:0000313" key="11">
    <source>
        <dbReference type="EMBL" id="RAW38235.1"/>
    </source>
</evidence>
<dbReference type="Gene3D" id="3.90.550.50">
    <property type="match status" value="1"/>
</dbReference>
<dbReference type="PANTHER" id="PTHR11214:SF3">
    <property type="entry name" value="BETA-1,3-GALACTOSYLTRANSFERASE 6"/>
    <property type="match status" value="1"/>
</dbReference>
<dbReference type="STRING" id="29920.A0A329SNP6"/>
<evidence type="ECO:0000256" key="4">
    <source>
        <dbReference type="ARBA" id="ARBA00022679"/>
    </source>
</evidence>
<proteinExistence type="inferred from homology"/>
<comment type="similarity">
    <text evidence="2 10">Belongs to the glycosyltransferase 31 family.</text>
</comment>
<protein>
    <recommendedName>
        <fullName evidence="10">Hexosyltransferase</fullName>
        <ecNumber evidence="10">2.4.1.-</ecNumber>
    </recommendedName>
</protein>
<keyword evidence="6" id="KW-0735">Signal-anchor</keyword>
<evidence type="ECO:0000256" key="8">
    <source>
        <dbReference type="ARBA" id="ARBA00023034"/>
    </source>
</evidence>
<evidence type="ECO:0000256" key="9">
    <source>
        <dbReference type="ARBA" id="ARBA00023136"/>
    </source>
</evidence>
<evidence type="ECO:0000256" key="5">
    <source>
        <dbReference type="ARBA" id="ARBA00022692"/>
    </source>
</evidence>
<dbReference type="GO" id="GO:0016758">
    <property type="term" value="F:hexosyltransferase activity"/>
    <property type="evidence" value="ECO:0007669"/>
    <property type="project" value="InterPro"/>
</dbReference>
<keyword evidence="4" id="KW-0808">Transferase</keyword>
<keyword evidence="8 10" id="KW-0333">Golgi apparatus</keyword>
<evidence type="ECO:0000256" key="6">
    <source>
        <dbReference type="ARBA" id="ARBA00022968"/>
    </source>
</evidence>
<dbReference type="PANTHER" id="PTHR11214">
    <property type="entry name" value="BETA-1,3-N-ACETYLGLUCOSAMINYLTRANSFERASE"/>
    <property type="match status" value="1"/>
</dbReference>
<comment type="caution">
    <text evidence="11">The sequence shown here is derived from an EMBL/GenBank/DDBJ whole genome shotgun (WGS) entry which is preliminary data.</text>
</comment>
<accession>A0A329SNP6</accession>
<keyword evidence="3 10" id="KW-0328">Glycosyltransferase</keyword>
<dbReference type="InterPro" id="IPR002659">
    <property type="entry name" value="Glyco_trans_31"/>
</dbReference>
<dbReference type="Proteomes" id="UP000251314">
    <property type="component" value="Unassembled WGS sequence"/>
</dbReference>
<dbReference type="GO" id="GO:0000139">
    <property type="term" value="C:Golgi membrane"/>
    <property type="evidence" value="ECO:0007669"/>
    <property type="project" value="UniProtKB-SubCell"/>
</dbReference>
<name>A0A329SNP6_9STRA</name>
<evidence type="ECO:0000256" key="10">
    <source>
        <dbReference type="RuleBase" id="RU363063"/>
    </source>
</evidence>
<dbReference type="EC" id="2.4.1.-" evidence="10"/>
<gene>
    <name evidence="11" type="ORF">PC110_g5529</name>
</gene>
<evidence type="ECO:0000256" key="3">
    <source>
        <dbReference type="ARBA" id="ARBA00022676"/>
    </source>
</evidence>
<keyword evidence="7" id="KW-1133">Transmembrane helix</keyword>
<dbReference type="Pfam" id="PF01762">
    <property type="entry name" value="Galactosyl_T"/>
    <property type="match status" value="1"/>
</dbReference>
<evidence type="ECO:0000256" key="2">
    <source>
        <dbReference type="ARBA" id="ARBA00008661"/>
    </source>
</evidence>
<dbReference type="OrthoDB" id="202235at2759"/>
<evidence type="ECO:0000256" key="1">
    <source>
        <dbReference type="ARBA" id="ARBA00004323"/>
    </source>
</evidence>
<dbReference type="AlphaFoldDB" id="A0A329SNP6"/>